<organism evidence="4 5">
    <name type="scientific">Christiangramia crocea</name>
    <dbReference type="NCBI Taxonomy" id="2904124"/>
    <lineage>
        <taxon>Bacteria</taxon>
        <taxon>Pseudomonadati</taxon>
        <taxon>Bacteroidota</taxon>
        <taxon>Flavobacteriia</taxon>
        <taxon>Flavobacteriales</taxon>
        <taxon>Flavobacteriaceae</taxon>
        <taxon>Christiangramia</taxon>
    </lineage>
</organism>
<feature type="region of interest" description="Disordered" evidence="1">
    <location>
        <begin position="26"/>
        <end position="53"/>
    </location>
</feature>
<evidence type="ECO:0000313" key="5">
    <source>
        <dbReference type="Proteomes" id="UP001139344"/>
    </source>
</evidence>
<reference evidence="4" key="1">
    <citation type="submission" date="2021-12" db="EMBL/GenBank/DDBJ databases">
        <title>Description of Gramella crocea sp. nov., a new bacterium isolated from activated sludge.</title>
        <authorList>
            <person name="Zhang X."/>
        </authorList>
    </citation>
    <scope>NUCLEOTIDE SEQUENCE</scope>
    <source>
        <strain evidence="4">YB25</strain>
    </source>
</reference>
<dbReference type="EMBL" id="JAJSON010000020">
    <property type="protein sequence ID" value="MCG9971813.1"/>
    <property type="molecule type" value="Genomic_DNA"/>
</dbReference>
<feature type="chain" id="PRO_5040759220" evidence="2">
    <location>
        <begin position="24"/>
        <end position="192"/>
    </location>
</feature>
<name>A0A9X1UWY4_9FLAO</name>
<dbReference type="AlphaFoldDB" id="A0A9X1UWY4"/>
<dbReference type="InterPro" id="IPR021782">
    <property type="entry name" value="DUF3347"/>
</dbReference>
<dbReference type="PROSITE" id="PS51257">
    <property type="entry name" value="PROKAR_LIPOPROTEIN"/>
    <property type="match status" value="1"/>
</dbReference>
<feature type="signal peptide" evidence="2">
    <location>
        <begin position="1"/>
        <end position="23"/>
    </location>
</feature>
<comment type="caution">
    <text evidence="4">The sequence shown here is derived from an EMBL/GenBank/DDBJ whole genome shotgun (WGS) entry which is preliminary data.</text>
</comment>
<protein>
    <submittedName>
        <fullName evidence="4">DUF3347 domain-containing protein</fullName>
    </submittedName>
</protein>
<proteinExistence type="predicted"/>
<evidence type="ECO:0000256" key="2">
    <source>
        <dbReference type="SAM" id="SignalP"/>
    </source>
</evidence>
<feature type="domain" description="DUF3347" evidence="3">
    <location>
        <begin position="70"/>
        <end position="142"/>
    </location>
</feature>
<dbReference type="RefSeq" id="WP_240098422.1">
    <property type="nucleotide sequence ID" value="NZ_JAJSON010000020.1"/>
</dbReference>
<gene>
    <name evidence="4" type="ORF">LU635_09215</name>
</gene>
<dbReference type="Pfam" id="PF11827">
    <property type="entry name" value="DUF3347"/>
    <property type="match status" value="1"/>
</dbReference>
<sequence>MMKSKLKSSIVLSMLAGSLVLTSCGDNKKEKDDASDPMQHEMHQEAEDMDHAKETEKSMVEFKNDTIQEVYKQYLTMKDALVKSDHVGVQEAADKIVAAYGEAAKDNGIALRAKRFSDVSNIHEQRDIFSSLTKALEPVLKEAISDGKIYKQYCPMAFGGKGDYWYSDSEQIRNPYFGDKMLKCGRVEETIM</sequence>
<evidence type="ECO:0000313" key="4">
    <source>
        <dbReference type="EMBL" id="MCG9971813.1"/>
    </source>
</evidence>
<accession>A0A9X1UWY4</accession>
<keyword evidence="5" id="KW-1185">Reference proteome</keyword>
<dbReference type="Proteomes" id="UP001139344">
    <property type="component" value="Unassembled WGS sequence"/>
</dbReference>
<evidence type="ECO:0000256" key="1">
    <source>
        <dbReference type="SAM" id="MobiDB-lite"/>
    </source>
</evidence>
<keyword evidence="2" id="KW-0732">Signal</keyword>
<evidence type="ECO:0000259" key="3">
    <source>
        <dbReference type="Pfam" id="PF11827"/>
    </source>
</evidence>